<dbReference type="InterPro" id="IPR046542">
    <property type="entry name" value="DUF6801"/>
</dbReference>
<dbReference type="AlphaFoldDB" id="A0A4V2EME0"/>
<name>A0A4V2EME0_9PSEU</name>
<evidence type="ECO:0000256" key="1">
    <source>
        <dbReference type="SAM" id="SignalP"/>
    </source>
</evidence>
<keyword evidence="4" id="KW-1185">Reference proteome</keyword>
<reference evidence="3 4" key="1">
    <citation type="submission" date="2019-02" db="EMBL/GenBank/DDBJ databases">
        <title>Draft genome sequence of Amycolatopsis sp. 8-3EHSu isolated from roots of Suaeda maritima.</title>
        <authorList>
            <person name="Duangmal K."/>
            <person name="Chantavorakit T."/>
        </authorList>
    </citation>
    <scope>NUCLEOTIDE SEQUENCE [LARGE SCALE GENOMIC DNA]</scope>
    <source>
        <strain evidence="3 4">8-3EHSu</strain>
    </source>
</reference>
<dbReference type="OrthoDB" id="3628595at2"/>
<keyword evidence="1" id="KW-0732">Signal</keyword>
<proteinExistence type="predicted"/>
<comment type="caution">
    <text evidence="3">The sequence shown here is derived from an EMBL/GenBank/DDBJ whole genome shotgun (WGS) entry which is preliminary data.</text>
</comment>
<dbReference type="Proteomes" id="UP000292003">
    <property type="component" value="Unassembled WGS sequence"/>
</dbReference>
<organism evidence="3 4">
    <name type="scientific">Amycolatopsis suaedae</name>
    <dbReference type="NCBI Taxonomy" id="2510978"/>
    <lineage>
        <taxon>Bacteria</taxon>
        <taxon>Bacillati</taxon>
        <taxon>Actinomycetota</taxon>
        <taxon>Actinomycetes</taxon>
        <taxon>Pseudonocardiales</taxon>
        <taxon>Pseudonocardiaceae</taxon>
        <taxon>Amycolatopsis</taxon>
    </lineage>
</organism>
<evidence type="ECO:0000313" key="3">
    <source>
        <dbReference type="EMBL" id="RZQ64735.1"/>
    </source>
</evidence>
<evidence type="ECO:0000313" key="4">
    <source>
        <dbReference type="Proteomes" id="UP000292003"/>
    </source>
</evidence>
<evidence type="ECO:0000259" key="2">
    <source>
        <dbReference type="Pfam" id="PF20611"/>
    </source>
</evidence>
<sequence>MRRLTSIAASVALATAATGLFSATAALAATDQTYSTGNLDFTCNFPLIGETAITGNVTFDGPSSVPSGWSGQPSRLEATGVIPPDVADAIRSLAGVDGLRGSTAGDATLTNATPASVSLGLDFGEHFISGPPGIPWVIVARPAAGTVLPTITAGAPGTVTARLSGTFEVAFDVHYVNEGWQRADNVGCWLNAGQDPVFSPPMTVTSGVFG</sequence>
<feature type="signal peptide" evidence="1">
    <location>
        <begin position="1"/>
        <end position="28"/>
    </location>
</feature>
<feature type="domain" description="DUF6801" evidence="2">
    <location>
        <begin position="40"/>
        <end position="198"/>
    </location>
</feature>
<dbReference type="EMBL" id="SFCC01000003">
    <property type="protein sequence ID" value="RZQ64735.1"/>
    <property type="molecule type" value="Genomic_DNA"/>
</dbReference>
<dbReference type="Pfam" id="PF20611">
    <property type="entry name" value="DUF6801"/>
    <property type="match status" value="1"/>
</dbReference>
<dbReference type="RefSeq" id="WP_130474534.1">
    <property type="nucleotide sequence ID" value="NZ_SFCC01000003.1"/>
</dbReference>
<accession>A0A4V2EME0</accession>
<gene>
    <name evidence="3" type="ORF">EWH70_07560</name>
</gene>
<feature type="chain" id="PRO_5020481103" description="DUF6801 domain-containing protein" evidence="1">
    <location>
        <begin position="29"/>
        <end position="210"/>
    </location>
</feature>
<protein>
    <recommendedName>
        <fullName evidence="2">DUF6801 domain-containing protein</fullName>
    </recommendedName>
</protein>